<keyword evidence="2" id="KW-1185">Reference proteome</keyword>
<sequence>MALQLLTLSFSFQQSPSPHRLTTLRYAHHTIRCIASDPTYSNLVPRRSANYKPSSWDIDFAESLESDYKRENHEMYVKKLTGDVKHLMKEVVNPTEKMELVDTIQRLGLGYLFNKEIEEVLNTIASSKATIKTKKDLHAVALQFRLLRQHGHEVSPDAFHDFKDEKGGFKESLCMDIKGMLSLYEASHLSVQGEVVLDEAREFTATHLKAIGGNIDPVLLKKVRHSLEMPLHWRMLRLEARWYIETYEEEDRKNPSLAELAKHDFNTVQTIYQRSLRRMSRWWKDLGLAENLKFSRDRLVECFFWTTGVIFDQQFERCREVHTKVNQLITTIDDVYDVYGSLEELELFTDSVDRWDVRAMEQLPDYMKICFLALYNTTNGIAYEALKEEGLDVIPYLKKAWADLCKSYLVEAKWYSNGYQPTLEEYLENAWTSISGPVILVHVYFSFGQKMPPEALNYSNTSSLIKWSSMILRLCDDLGTSSDEVARGDVPKSIQCYMYEAGVSESVARDHIKYLIAEAWKKMNECLVHNTPFLQPLINAGINLARMAHCMYEHGDGHGHGFSNGVHKKQVLSLLAEPFKLM</sequence>
<dbReference type="EMBL" id="CM056818">
    <property type="protein sequence ID" value="KAJ8622288.1"/>
    <property type="molecule type" value="Genomic_DNA"/>
</dbReference>
<evidence type="ECO:0000313" key="2">
    <source>
        <dbReference type="Proteomes" id="UP001234297"/>
    </source>
</evidence>
<organism evidence="1 2">
    <name type="scientific">Persea americana</name>
    <name type="common">Avocado</name>
    <dbReference type="NCBI Taxonomy" id="3435"/>
    <lineage>
        <taxon>Eukaryota</taxon>
        <taxon>Viridiplantae</taxon>
        <taxon>Streptophyta</taxon>
        <taxon>Embryophyta</taxon>
        <taxon>Tracheophyta</taxon>
        <taxon>Spermatophyta</taxon>
        <taxon>Magnoliopsida</taxon>
        <taxon>Magnoliidae</taxon>
        <taxon>Laurales</taxon>
        <taxon>Lauraceae</taxon>
        <taxon>Persea</taxon>
    </lineage>
</organism>
<evidence type="ECO:0000313" key="1">
    <source>
        <dbReference type="EMBL" id="KAJ8622288.1"/>
    </source>
</evidence>
<proteinExistence type="predicted"/>
<gene>
    <name evidence="1" type="ORF">MRB53_030817</name>
</gene>
<reference evidence="1 2" key="1">
    <citation type="journal article" date="2022" name="Hortic Res">
        <title>A haplotype resolved chromosomal level avocado genome allows analysis of novel avocado genes.</title>
        <authorList>
            <person name="Nath O."/>
            <person name="Fletcher S.J."/>
            <person name="Hayward A."/>
            <person name="Shaw L.M."/>
            <person name="Masouleh A.K."/>
            <person name="Furtado A."/>
            <person name="Henry R.J."/>
            <person name="Mitter N."/>
        </authorList>
    </citation>
    <scope>NUCLEOTIDE SEQUENCE [LARGE SCALE GENOMIC DNA]</scope>
    <source>
        <strain evidence="2">cv. Hass</strain>
    </source>
</reference>
<comment type="caution">
    <text evidence="1">The sequence shown here is derived from an EMBL/GenBank/DDBJ whole genome shotgun (WGS) entry which is preliminary data.</text>
</comment>
<accession>A0ACC2KMW3</accession>
<protein>
    <submittedName>
        <fullName evidence="1">Uncharacterized protein</fullName>
    </submittedName>
</protein>
<name>A0ACC2KMW3_PERAE</name>
<dbReference type="Proteomes" id="UP001234297">
    <property type="component" value="Chromosome 10"/>
</dbReference>